<dbReference type="PATRIC" id="fig|456.5.peg.1615"/>
<dbReference type="EMBL" id="LNYJ01000011">
    <property type="protein sequence ID" value="KTD17205.1"/>
    <property type="molecule type" value="Genomic_DNA"/>
</dbReference>
<reference evidence="1 2" key="1">
    <citation type="submission" date="2015-11" db="EMBL/GenBank/DDBJ databases">
        <title>Genomic analysis of 38 Legionella species identifies large and diverse effector repertoires.</title>
        <authorList>
            <person name="Burstein D."/>
            <person name="Amaro F."/>
            <person name="Zusman T."/>
            <person name="Lifshitz Z."/>
            <person name="Cohen O."/>
            <person name="Gilbert J.A."/>
            <person name="Pupko T."/>
            <person name="Shuman H.A."/>
            <person name="Segal G."/>
        </authorList>
    </citation>
    <scope>NUCLEOTIDE SEQUENCE [LARGE SCALE GENOMIC DNA]</scope>
    <source>
        <strain evidence="1 2">BL-540</strain>
    </source>
</reference>
<name>A0A0W0VAM9_9GAMM</name>
<protein>
    <submittedName>
        <fullName evidence="1">Uncharacterized protein</fullName>
    </submittedName>
</protein>
<accession>A0A0W0VAM9</accession>
<proteinExistence type="predicted"/>
<dbReference type="OrthoDB" id="9915407at2"/>
<dbReference type="RefSeq" id="WP_058470988.1">
    <property type="nucleotide sequence ID" value="NZ_CAAAIC010000003.1"/>
</dbReference>
<organism evidence="1 2">
    <name type="scientific">Legionella jordanis</name>
    <dbReference type="NCBI Taxonomy" id="456"/>
    <lineage>
        <taxon>Bacteria</taxon>
        <taxon>Pseudomonadati</taxon>
        <taxon>Pseudomonadota</taxon>
        <taxon>Gammaproteobacteria</taxon>
        <taxon>Legionellales</taxon>
        <taxon>Legionellaceae</taxon>
        <taxon>Legionella</taxon>
    </lineage>
</organism>
<evidence type="ECO:0000313" key="2">
    <source>
        <dbReference type="Proteomes" id="UP000055035"/>
    </source>
</evidence>
<dbReference type="STRING" id="456.Ljor_1511"/>
<sequence length="103" mass="11273">MPVPKKKLTFFLSEPPVANSAYKALKVKFKDKDGVEKVGLYESSAYKILITQYSILSSYVLDKEGTKPLVSNEEKEIIGAVSALHTATHPVSQEDCSLGGLQK</sequence>
<gene>
    <name evidence="1" type="ORF">Ljor_1511</name>
</gene>
<comment type="caution">
    <text evidence="1">The sequence shown here is derived from an EMBL/GenBank/DDBJ whole genome shotgun (WGS) entry which is preliminary data.</text>
</comment>
<dbReference type="AlphaFoldDB" id="A0A0W0VAM9"/>
<dbReference type="Proteomes" id="UP000055035">
    <property type="component" value="Unassembled WGS sequence"/>
</dbReference>
<keyword evidence="2" id="KW-1185">Reference proteome</keyword>
<evidence type="ECO:0000313" key="1">
    <source>
        <dbReference type="EMBL" id="KTD17205.1"/>
    </source>
</evidence>